<dbReference type="AlphaFoldDB" id="A0A4C1VXS8"/>
<comment type="caution">
    <text evidence="2">The sequence shown here is derived from an EMBL/GenBank/DDBJ whole genome shotgun (WGS) entry which is preliminary data.</text>
</comment>
<reference evidence="2 3" key="1">
    <citation type="journal article" date="2019" name="Commun. Biol.">
        <title>The bagworm genome reveals a unique fibroin gene that provides high tensile strength.</title>
        <authorList>
            <person name="Kono N."/>
            <person name="Nakamura H."/>
            <person name="Ohtoshi R."/>
            <person name="Tomita M."/>
            <person name="Numata K."/>
            <person name="Arakawa K."/>
        </authorList>
    </citation>
    <scope>NUCLEOTIDE SEQUENCE [LARGE SCALE GENOMIC DNA]</scope>
</reference>
<organism evidence="2 3">
    <name type="scientific">Eumeta variegata</name>
    <name type="common">Bagworm moth</name>
    <name type="synonym">Eumeta japonica</name>
    <dbReference type="NCBI Taxonomy" id="151549"/>
    <lineage>
        <taxon>Eukaryota</taxon>
        <taxon>Metazoa</taxon>
        <taxon>Ecdysozoa</taxon>
        <taxon>Arthropoda</taxon>
        <taxon>Hexapoda</taxon>
        <taxon>Insecta</taxon>
        <taxon>Pterygota</taxon>
        <taxon>Neoptera</taxon>
        <taxon>Endopterygota</taxon>
        <taxon>Lepidoptera</taxon>
        <taxon>Glossata</taxon>
        <taxon>Ditrysia</taxon>
        <taxon>Tineoidea</taxon>
        <taxon>Psychidae</taxon>
        <taxon>Oiketicinae</taxon>
        <taxon>Eumeta</taxon>
    </lineage>
</organism>
<sequence>MRAASVGAASLDARRDAPAQLPTASARSDQRTFATQGDMLNSVKLYYSVMASPRVREPAAGERGKGAS</sequence>
<keyword evidence="3" id="KW-1185">Reference proteome</keyword>
<proteinExistence type="predicted"/>
<evidence type="ECO:0000313" key="2">
    <source>
        <dbReference type="EMBL" id="GBP44076.1"/>
    </source>
</evidence>
<accession>A0A4C1VXS8</accession>
<dbReference type="EMBL" id="BGZK01000446">
    <property type="protein sequence ID" value="GBP44076.1"/>
    <property type="molecule type" value="Genomic_DNA"/>
</dbReference>
<dbReference type="Proteomes" id="UP000299102">
    <property type="component" value="Unassembled WGS sequence"/>
</dbReference>
<name>A0A4C1VXS8_EUMVA</name>
<gene>
    <name evidence="2" type="ORF">EVAR_85230_1</name>
</gene>
<evidence type="ECO:0000256" key="1">
    <source>
        <dbReference type="SAM" id="MobiDB-lite"/>
    </source>
</evidence>
<feature type="compositionally biased region" description="Polar residues" evidence="1">
    <location>
        <begin position="22"/>
        <end position="32"/>
    </location>
</feature>
<protein>
    <submittedName>
        <fullName evidence="2">Uncharacterized protein</fullName>
    </submittedName>
</protein>
<dbReference type="OrthoDB" id="2434756at2759"/>
<feature type="region of interest" description="Disordered" evidence="1">
    <location>
        <begin position="1"/>
        <end position="32"/>
    </location>
</feature>
<evidence type="ECO:0000313" key="3">
    <source>
        <dbReference type="Proteomes" id="UP000299102"/>
    </source>
</evidence>